<dbReference type="PATRIC" id="fig|161896.4.peg.658"/>
<dbReference type="AlphaFoldDB" id="A0A0F6QV61"/>
<evidence type="ECO:0000256" key="3">
    <source>
        <dbReference type="ARBA" id="ARBA00022692"/>
    </source>
</evidence>
<dbReference type="EMBL" id="CP011311">
    <property type="protein sequence ID" value="AKE38647.1"/>
    <property type="molecule type" value="Genomic_DNA"/>
</dbReference>
<dbReference type="HOGENOM" id="CLU_079569_3_2_11"/>
<name>A0A0F6QV61_9CORY</name>
<sequence>MDLGLALGFWGVSALLSVTPGSDWAYAMAAALQNRSPLPAVIGLVGGHFLASVVVAAGVGAIVSQAPIVLTILTVIGALYLMWLGIVMLRNPPVVEEGEAVAESSVGAQLGKGFGVSGLNPKLYLLALVLIPQFVDPQQWMPVGLQMLIIGMFHVVNVTVVYLTVAYGARIVLRTRPAAARIVAYASGIIMLAIGAYLLFEEFFVG</sequence>
<dbReference type="OrthoDB" id="9814990at2"/>
<evidence type="ECO:0000256" key="4">
    <source>
        <dbReference type="ARBA" id="ARBA00022989"/>
    </source>
</evidence>
<evidence type="ECO:0000313" key="6">
    <source>
        <dbReference type="EMBL" id="AKE38647.1"/>
    </source>
</evidence>
<dbReference type="InterPro" id="IPR001123">
    <property type="entry name" value="LeuE-type"/>
</dbReference>
<keyword evidence="5" id="KW-0472">Membrane</keyword>
<dbReference type="GO" id="GO:0005886">
    <property type="term" value="C:plasma membrane"/>
    <property type="evidence" value="ECO:0007669"/>
    <property type="project" value="UniProtKB-SubCell"/>
</dbReference>
<dbReference type="STRING" id="161896.UL81_03335"/>
<proteinExistence type="predicted"/>
<gene>
    <name evidence="6" type="ORF">UL81_03335</name>
</gene>
<organism evidence="6 7">
    <name type="scientific">Corynebacterium camporealensis</name>
    <dbReference type="NCBI Taxonomy" id="161896"/>
    <lineage>
        <taxon>Bacteria</taxon>
        <taxon>Bacillati</taxon>
        <taxon>Actinomycetota</taxon>
        <taxon>Actinomycetes</taxon>
        <taxon>Mycobacteriales</taxon>
        <taxon>Corynebacteriaceae</taxon>
        <taxon>Corynebacterium</taxon>
    </lineage>
</organism>
<protein>
    <submittedName>
        <fullName evidence="6">Putative threonine efflux protein</fullName>
    </submittedName>
</protein>
<accession>A0A0F6QV61</accession>
<evidence type="ECO:0000256" key="2">
    <source>
        <dbReference type="ARBA" id="ARBA00022475"/>
    </source>
</evidence>
<keyword evidence="2" id="KW-1003">Cell membrane</keyword>
<dbReference type="RefSeq" id="WP_035106921.1">
    <property type="nucleotide sequence ID" value="NZ_CP011311.1"/>
</dbReference>
<dbReference type="GO" id="GO:0015171">
    <property type="term" value="F:amino acid transmembrane transporter activity"/>
    <property type="evidence" value="ECO:0007669"/>
    <property type="project" value="TreeGrafter"/>
</dbReference>
<dbReference type="KEGG" id="ccj:UL81_03335"/>
<keyword evidence="4" id="KW-1133">Transmembrane helix</keyword>
<dbReference type="Pfam" id="PF01810">
    <property type="entry name" value="LysE"/>
    <property type="match status" value="1"/>
</dbReference>
<keyword evidence="7" id="KW-1185">Reference proteome</keyword>
<keyword evidence="3" id="KW-0812">Transmembrane</keyword>
<dbReference type="PANTHER" id="PTHR30086:SF20">
    <property type="entry name" value="ARGININE EXPORTER PROTEIN ARGO-RELATED"/>
    <property type="match status" value="1"/>
</dbReference>
<comment type="subcellular location">
    <subcellularLocation>
        <location evidence="1">Cell membrane</location>
        <topology evidence="1">Multi-pass membrane protein</topology>
    </subcellularLocation>
</comment>
<dbReference type="PANTHER" id="PTHR30086">
    <property type="entry name" value="ARGININE EXPORTER PROTEIN ARGO"/>
    <property type="match status" value="1"/>
</dbReference>
<reference evidence="6 7" key="1">
    <citation type="journal article" date="2015" name="Genome Announc.">
        <title>Complete Genome Sequence of Corynebacterium camporealensis DSM 44610, Isolated from the Milk of a Manchega Sheep with Subclinical Mastitis.</title>
        <authorList>
            <person name="Ruckert C."/>
            <person name="Albersmeier A."/>
            <person name="Winkler A."/>
            <person name="Tauch A."/>
        </authorList>
    </citation>
    <scope>NUCLEOTIDE SEQUENCE [LARGE SCALE GENOMIC DNA]</scope>
    <source>
        <strain evidence="6 7">DSM 44610</strain>
    </source>
</reference>
<evidence type="ECO:0000256" key="1">
    <source>
        <dbReference type="ARBA" id="ARBA00004651"/>
    </source>
</evidence>
<evidence type="ECO:0000256" key="5">
    <source>
        <dbReference type="ARBA" id="ARBA00023136"/>
    </source>
</evidence>
<dbReference type="Proteomes" id="UP000033566">
    <property type="component" value="Chromosome"/>
</dbReference>
<evidence type="ECO:0000313" key="7">
    <source>
        <dbReference type="Proteomes" id="UP000033566"/>
    </source>
</evidence>